<dbReference type="Proteomes" id="UP000053989">
    <property type="component" value="Unassembled WGS sequence"/>
</dbReference>
<dbReference type="STRING" id="1036808.A0A0C3E227"/>
<dbReference type="OrthoDB" id="2681139at2759"/>
<evidence type="ECO:0000313" key="4">
    <source>
        <dbReference type="Proteomes" id="UP000053989"/>
    </source>
</evidence>
<dbReference type="EMBL" id="KN822045">
    <property type="protein sequence ID" value="KIM62101.1"/>
    <property type="molecule type" value="Genomic_DNA"/>
</dbReference>
<keyword evidence="4" id="KW-1185">Reference proteome</keyword>
<gene>
    <name evidence="3" type="ORF">SCLCIDRAFT_25310</name>
</gene>
<evidence type="ECO:0000256" key="1">
    <source>
        <dbReference type="SAM" id="MobiDB-lite"/>
    </source>
</evidence>
<evidence type="ECO:0000313" key="3">
    <source>
        <dbReference type="EMBL" id="KIM62101.1"/>
    </source>
</evidence>
<dbReference type="Pfam" id="PF12776">
    <property type="entry name" value="Myb_DNA-bind_3"/>
    <property type="match status" value="1"/>
</dbReference>
<evidence type="ECO:0000259" key="2">
    <source>
        <dbReference type="Pfam" id="PF12776"/>
    </source>
</evidence>
<feature type="domain" description="Myb/SANT-like" evidence="2">
    <location>
        <begin position="41"/>
        <end position="123"/>
    </location>
</feature>
<organism evidence="3 4">
    <name type="scientific">Scleroderma citrinum Foug A</name>
    <dbReference type="NCBI Taxonomy" id="1036808"/>
    <lineage>
        <taxon>Eukaryota</taxon>
        <taxon>Fungi</taxon>
        <taxon>Dikarya</taxon>
        <taxon>Basidiomycota</taxon>
        <taxon>Agaricomycotina</taxon>
        <taxon>Agaricomycetes</taxon>
        <taxon>Agaricomycetidae</taxon>
        <taxon>Boletales</taxon>
        <taxon>Sclerodermatineae</taxon>
        <taxon>Sclerodermataceae</taxon>
        <taxon>Scleroderma</taxon>
    </lineage>
</organism>
<accession>A0A0C3E227</accession>
<dbReference type="AlphaFoldDB" id="A0A0C3E227"/>
<proteinExistence type="predicted"/>
<sequence length="484" mass="52024">MIEVNPLEPYLSIIGSLVTIISQHCTELILTDMSSDTGSSRWSDEERTTLINFLLKEKRAGRVGEGGFKVATLTAAATHMSSCYPNRSWAPQQCKNQINTLKVIFKDINDWCGSSGKHWDNANGANILSEYDKQAFKDFMEKNPKSNMSHFKTSGWTHFDAMDALLPGNFAQGSRAYHPAATGTTAPSASTNISSAPAASDISISSSVSHLSPSIPLSGTGSVPGISAGPGIPNFPPLNYTSPYYGSSSSHTSSNPIMMPPAQLRYPTPFIGSATGTVTQGGISEKAFPHSIDLQPQVFSAQFGSSHSSVPPPSLYHQSSHNSGALSVAGSTQSKKHSLTEVGTSKAGGQDLSAQAALENLTLNQEERPSKRTKKESVMPALLSGIQGTLQYVRSAITSSSVVAAEQRHSNRIYTALNAMEEHDPDLPDEIKVGMMEAFRKDPSTINIYLMTPNKALRWRWVNACLSDFGLVQCDYELAAPCSI</sequence>
<feature type="region of interest" description="Disordered" evidence="1">
    <location>
        <begin position="303"/>
        <end position="350"/>
    </location>
</feature>
<name>A0A0C3E227_9AGAM</name>
<dbReference type="PANTHER" id="PTHR46929:SF3">
    <property type="entry name" value="MYB_SANT-LIKE DOMAIN-CONTAINING PROTEIN"/>
    <property type="match status" value="1"/>
</dbReference>
<reference evidence="4" key="2">
    <citation type="submission" date="2015-01" db="EMBL/GenBank/DDBJ databases">
        <title>Evolutionary Origins and Diversification of the Mycorrhizal Mutualists.</title>
        <authorList>
            <consortium name="DOE Joint Genome Institute"/>
            <consortium name="Mycorrhizal Genomics Consortium"/>
            <person name="Kohler A."/>
            <person name="Kuo A."/>
            <person name="Nagy L.G."/>
            <person name="Floudas D."/>
            <person name="Copeland A."/>
            <person name="Barry K.W."/>
            <person name="Cichocki N."/>
            <person name="Veneault-Fourrey C."/>
            <person name="LaButti K."/>
            <person name="Lindquist E.A."/>
            <person name="Lipzen A."/>
            <person name="Lundell T."/>
            <person name="Morin E."/>
            <person name="Murat C."/>
            <person name="Riley R."/>
            <person name="Ohm R."/>
            <person name="Sun H."/>
            <person name="Tunlid A."/>
            <person name="Henrissat B."/>
            <person name="Grigoriev I.V."/>
            <person name="Hibbett D.S."/>
            <person name="Martin F."/>
        </authorList>
    </citation>
    <scope>NUCLEOTIDE SEQUENCE [LARGE SCALE GENOMIC DNA]</scope>
    <source>
        <strain evidence="4">Foug A</strain>
    </source>
</reference>
<dbReference type="InParanoid" id="A0A0C3E227"/>
<feature type="compositionally biased region" description="Polar residues" evidence="1">
    <location>
        <begin position="316"/>
        <end position="333"/>
    </location>
</feature>
<dbReference type="PANTHER" id="PTHR46929">
    <property type="entry name" value="EXPRESSED PROTEIN"/>
    <property type="match status" value="1"/>
</dbReference>
<dbReference type="InterPro" id="IPR024752">
    <property type="entry name" value="Myb/SANT-like_dom"/>
</dbReference>
<reference evidence="3 4" key="1">
    <citation type="submission" date="2014-04" db="EMBL/GenBank/DDBJ databases">
        <authorList>
            <consortium name="DOE Joint Genome Institute"/>
            <person name="Kuo A."/>
            <person name="Kohler A."/>
            <person name="Nagy L.G."/>
            <person name="Floudas D."/>
            <person name="Copeland A."/>
            <person name="Barry K.W."/>
            <person name="Cichocki N."/>
            <person name="Veneault-Fourrey C."/>
            <person name="LaButti K."/>
            <person name="Lindquist E.A."/>
            <person name="Lipzen A."/>
            <person name="Lundell T."/>
            <person name="Morin E."/>
            <person name="Murat C."/>
            <person name="Sun H."/>
            <person name="Tunlid A."/>
            <person name="Henrissat B."/>
            <person name="Grigoriev I.V."/>
            <person name="Hibbett D.S."/>
            <person name="Martin F."/>
            <person name="Nordberg H.P."/>
            <person name="Cantor M.N."/>
            <person name="Hua S.X."/>
        </authorList>
    </citation>
    <scope>NUCLEOTIDE SEQUENCE [LARGE SCALE GENOMIC DNA]</scope>
    <source>
        <strain evidence="3 4">Foug A</strain>
    </source>
</reference>
<protein>
    <recommendedName>
        <fullName evidence="2">Myb/SANT-like domain-containing protein</fullName>
    </recommendedName>
</protein>
<dbReference type="HOGENOM" id="CLU_056419_0_0_1"/>